<evidence type="ECO:0000256" key="2">
    <source>
        <dbReference type="ARBA" id="ARBA00022747"/>
    </source>
</evidence>
<reference evidence="5 6" key="1">
    <citation type="submission" date="2017-09" db="EMBL/GenBank/DDBJ databases">
        <title>Depth-based differentiation of microbial function through sediment-hosted aquifers and enrichment of novel symbionts in the deep terrestrial subsurface.</title>
        <authorList>
            <person name="Probst A.J."/>
            <person name="Ladd B."/>
            <person name="Jarett J.K."/>
            <person name="Geller-Mcgrath D.E."/>
            <person name="Sieber C.M."/>
            <person name="Emerson J.B."/>
            <person name="Anantharaman K."/>
            <person name="Thomas B.C."/>
            <person name="Malmstrom R."/>
            <person name="Stieglmeier M."/>
            <person name="Klingl A."/>
            <person name="Woyke T."/>
            <person name="Ryan C.M."/>
            <person name="Banfield J.F."/>
        </authorList>
    </citation>
    <scope>NUCLEOTIDE SEQUENCE [LARGE SCALE GENOMIC DNA]</scope>
    <source>
        <strain evidence="5">CG11_big_fil_rev_8_21_14_0_20_37_11</strain>
    </source>
</reference>
<evidence type="ECO:0000313" key="6">
    <source>
        <dbReference type="Proteomes" id="UP000230707"/>
    </source>
</evidence>
<name>A0A2H0NIN1_9BACT</name>
<proteinExistence type="inferred from homology"/>
<organism evidence="5 6">
    <name type="scientific">Candidatus Gottesmanbacteria bacterium CG11_big_fil_rev_8_21_14_0_20_37_11</name>
    <dbReference type="NCBI Taxonomy" id="1974575"/>
    <lineage>
        <taxon>Bacteria</taxon>
        <taxon>Candidatus Gottesmaniibacteriota</taxon>
    </lineage>
</organism>
<dbReference type="SUPFAM" id="SSF116734">
    <property type="entry name" value="DNA methylase specificity domain"/>
    <property type="match status" value="2"/>
</dbReference>
<dbReference type="InterPro" id="IPR000055">
    <property type="entry name" value="Restrct_endonuc_typeI_TRD"/>
</dbReference>
<dbReference type="Proteomes" id="UP000230707">
    <property type="component" value="Unassembled WGS sequence"/>
</dbReference>
<comment type="caution">
    <text evidence="5">The sequence shown here is derived from an EMBL/GenBank/DDBJ whole genome shotgun (WGS) entry which is preliminary data.</text>
</comment>
<dbReference type="Gene3D" id="3.90.220.20">
    <property type="entry name" value="DNA methylase specificity domains"/>
    <property type="match status" value="2"/>
</dbReference>
<dbReference type="InterPro" id="IPR052021">
    <property type="entry name" value="Type-I_RS_S_subunit"/>
</dbReference>
<keyword evidence="3" id="KW-0238">DNA-binding</keyword>
<dbReference type="Pfam" id="PF01420">
    <property type="entry name" value="Methylase_S"/>
    <property type="match status" value="2"/>
</dbReference>
<sequence>MTNTTNRWTIKRLDQIATVIMGQSPSSSSYNTQGTGVPFLQGMPPVIDSMGAAVPKQWTTEPTRVVEAGTALMTVRAPVGELFTTNNSVCLGRGLAGIKANNDVSQAYLNYYLQFSKKQLDTFSQGSTFTAINSGDLKGIQVALPSYQQQKYVGSVLNIIDQDIAKTYQIIQKAKVLKQGLMRELLTKGIGHKKFKKTKIGEIPEEWELYSLGDLCNFITGKLNSNQAVIDGKYPFFTCAQETFAIDRYSFDCEAVLLAGNNASGVYSVKYYKGKFNAYQRTYIITIKDTSLLDYFFLKEILNIRLNMLKDFSVGTNTKFLTLKLLLGIKVLLPPVKEQVKISNILMSLESKKHMEMQKRNLLLNLKKGLMQDIFNQKVQIK</sequence>
<dbReference type="GO" id="GO:0009307">
    <property type="term" value="P:DNA restriction-modification system"/>
    <property type="evidence" value="ECO:0007669"/>
    <property type="project" value="UniProtKB-KW"/>
</dbReference>
<protein>
    <recommendedName>
        <fullName evidence="4">Type I restriction modification DNA specificity domain-containing protein</fullName>
    </recommendedName>
</protein>
<dbReference type="GO" id="GO:0003677">
    <property type="term" value="F:DNA binding"/>
    <property type="evidence" value="ECO:0007669"/>
    <property type="project" value="UniProtKB-KW"/>
</dbReference>
<evidence type="ECO:0000259" key="4">
    <source>
        <dbReference type="Pfam" id="PF01420"/>
    </source>
</evidence>
<dbReference type="EMBL" id="PCWS01000028">
    <property type="protein sequence ID" value="PIR08742.1"/>
    <property type="molecule type" value="Genomic_DNA"/>
</dbReference>
<dbReference type="AlphaFoldDB" id="A0A2H0NIN1"/>
<evidence type="ECO:0000256" key="3">
    <source>
        <dbReference type="ARBA" id="ARBA00023125"/>
    </source>
</evidence>
<dbReference type="PANTHER" id="PTHR30408">
    <property type="entry name" value="TYPE-1 RESTRICTION ENZYME ECOKI SPECIFICITY PROTEIN"/>
    <property type="match status" value="1"/>
</dbReference>
<dbReference type="PANTHER" id="PTHR30408:SF12">
    <property type="entry name" value="TYPE I RESTRICTION ENZYME MJAVIII SPECIFICITY SUBUNIT"/>
    <property type="match status" value="1"/>
</dbReference>
<dbReference type="InterPro" id="IPR044946">
    <property type="entry name" value="Restrct_endonuc_typeI_TRD_sf"/>
</dbReference>
<keyword evidence="2" id="KW-0680">Restriction system</keyword>
<gene>
    <name evidence="5" type="ORF">COV53_01415</name>
</gene>
<dbReference type="Gene3D" id="1.10.287.1120">
    <property type="entry name" value="Bipartite methylase S protein"/>
    <property type="match status" value="1"/>
</dbReference>
<evidence type="ECO:0000256" key="1">
    <source>
        <dbReference type="ARBA" id="ARBA00010923"/>
    </source>
</evidence>
<feature type="domain" description="Type I restriction modification DNA specificity" evidence="4">
    <location>
        <begin position="204"/>
        <end position="361"/>
    </location>
</feature>
<comment type="similarity">
    <text evidence="1">Belongs to the type-I restriction system S methylase family.</text>
</comment>
<feature type="domain" description="Type I restriction modification DNA specificity" evidence="4">
    <location>
        <begin position="7"/>
        <end position="173"/>
    </location>
</feature>
<accession>A0A2H0NIN1</accession>
<evidence type="ECO:0000313" key="5">
    <source>
        <dbReference type="EMBL" id="PIR08742.1"/>
    </source>
</evidence>